<dbReference type="InterPro" id="IPR001188">
    <property type="entry name" value="Sperm_putr-bd"/>
</dbReference>
<feature type="chain" id="PRO_5032765716" description="Putrescine-binding periplasmic protein" evidence="6">
    <location>
        <begin position="18"/>
        <end position="382"/>
    </location>
</feature>
<reference evidence="7 8" key="1">
    <citation type="submission" date="2020-08" db="EMBL/GenBank/DDBJ databases">
        <title>Genomic Encyclopedia of Type Strains, Phase III (KMG-III): the genomes of soil and plant-associated and newly described type strains.</title>
        <authorList>
            <person name="Whitman W."/>
        </authorList>
    </citation>
    <scope>NUCLEOTIDE SEQUENCE [LARGE SCALE GENOMIC DNA]</scope>
    <source>
        <strain evidence="7 8">CECT 4462</strain>
    </source>
</reference>
<evidence type="ECO:0000256" key="6">
    <source>
        <dbReference type="SAM" id="SignalP"/>
    </source>
</evidence>
<proteinExistence type="inferred from homology"/>
<protein>
    <recommendedName>
        <fullName evidence="5">Putrescine-binding periplasmic protein</fullName>
    </recommendedName>
</protein>
<evidence type="ECO:0000256" key="1">
    <source>
        <dbReference type="ARBA" id="ARBA00004418"/>
    </source>
</evidence>
<dbReference type="GO" id="GO:0019808">
    <property type="term" value="F:polyamine binding"/>
    <property type="evidence" value="ECO:0007669"/>
    <property type="project" value="InterPro"/>
</dbReference>
<comment type="function">
    <text evidence="5">Required for the activity of the bacterial periplasmic transport system of putrescine.</text>
</comment>
<dbReference type="PROSITE" id="PS51257">
    <property type="entry name" value="PROKAR_LIPOPROTEIN"/>
    <property type="match status" value="1"/>
</dbReference>
<dbReference type="PIRSF" id="PIRSF019574">
    <property type="entry name" value="Periplasmic_polyamine_BP"/>
    <property type="match status" value="1"/>
</dbReference>
<sequence length="382" mass="41169">MKKIGGTLLALSVGLLAACDKPAENTGKPEQAGSATPAPAAERTLHVYNWSDYIGERTLADFTRASGIQVVYDVFDSNEVLEAKLLAGASGYDIVVPSNAFLARQIKAGVFQKLDKAKLPNWGNLDKDLLKALEQSDPGNQYAVPYMWGTVGIGYNPDKIKAALGDQAPVDSWDLVFKPENLAKLKSCGVAFLDSATEILPAALHYLKLPTDTTKPEDLKKAEALMMSIRPSVAYFQSAKYITDLANGDVCVAIGYSGDIYQAKARAEEAGNGVKLAYSLPKEGAGSFFDMLAVPTDAKDVAGAHAFIDFLLKPEVIAAITNQIHFPNGNAAATPMVDEAIRNDPGVYPGPELRQKLYTFPDLDPVTLRTMTHSWTRIKSGR</sequence>
<dbReference type="AlphaFoldDB" id="A0A839T336"/>
<evidence type="ECO:0000313" key="8">
    <source>
        <dbReference type="Proteomes" id="UP000549250"/>
    </source>
</evidence>
<name>A0A839T336_AZOMA</name>
<comment type="caution">
    <text evidence="7">The sequence shown here is derived from an EMBL/GenBank/DDBJ whole genome shotgun (WGS) entry which is preliminary data.</text>
</comment>
<dbReference type="SUPFAM" id="SSF53850">
    <property type="entry name" value="Periplasmic binding protein-like II"/>
    <property type="match status" value="1"/>
</dbReference>
<dbReference type="PANTHER" id="PTHR30222">
    <property type="entry name" value="SPERMIDINE/PUTRESCINE-BINDING PERIPLASMIC PROTEIN"/>
    <property type="match status" value="1"/>
</dbReference>
<dbReference type="GO" id="GO:0042597">
    <property type="term" value="C:periplasmic space"/>
    <property type="evidence" value="ECO:0007669"/>
    <property type="project" value="UniProtKB-SubCell"/>
</dbReference>
<organism evidence="7 8">
    <name type="scientific">Azomonas macrocytogenes</name>
    <name type="common">Azotobacter macrocytogenes</name>
    <dbReference type="NCBI Taxonomy" id="69962"/>
    <lineage>
        <taxon>Bacteria</taxon>
        <taxon>Pseudomonadati</taxon>
        <taxon>Pseudomonadota</taxon>
        <taxon>Gammaproteobacteria</taxon>
        <taxon>Pseudomonadales</taxon>
        <taxon>Pseudomonadaceae</taxon>
        <taxon>Azomonas</taxon>
    </lineage>
</organism>
<dbReference type="Gene3D" id="3.40.190.10">
    <property type="entry name" value="Periplasmic binding protein-like II"/>
    <property type="match status" value="2"/>
</dbReference>
<evidence type="ECO:0000256" key="4">
    <source>
        <dbReference type="ARBA" id="ARBA00022764"/>
    </source>
</evidence>
<evidence type="ECO:0000256" key="5">
    <source>
        <dbReference type="PIRNR" id="PIRNR019574"/>
    </source>
</evidence>
<dbReference type="PANTHER" id="PTHR30222:SF12">
    <property type="entry name" value="NORSPERMIDINE SENSOR"/>
    <property type="match status" value="1"/>
</dbReference>
<keyword evidence="8" id="KW-1185">Reference proteome</keyword>
<dbReference type="GO" id="GO:0015846">
    <property type="term" value="P:polyamine transport"/>
    <property type="evidence" value="ECO:0007669"/>
    <property type="project" value="InterPro"/>
</dbReference>
<gene>
    <name evidence="7" type="ORF">FHR87_001914</name>
</gene>
<evidence type="ECO:0000256" key="3">
    <source>
        <dbReference type="ARBA" id="ARBA00022729"/>
    </source>
</evidence>
<feature type="signal peptide" evidence="6">
    <location>
        <begin position="1"/>
        <end position="17"/>
    </location>
</feature>
<keyword evidence="2 5" id="KW-0813">Transport</keyword>
<dbReference type="EMBL" id="JACHXI010000007">
    <property type="protein sequence ID" value="MBB3103518.1"/>
    <property type="molecule type" value="Genomic_DNA"/>
</dbReference>
<dbReference type="CDD" id="cd13659">
    <property type="entry name" value="PBP2_PotF"/>
    <property type="match status" value="1"/>
</dbReference>
<evidence type="ECO:0000256" key="2">
    <source>
        <dbReference type="ARBA" id="ARBA00022448"/>
    </source>
</evidence>
<comment type="subcellular location">
    <subcellularLocation>
        <location evidence="1 5">Periplasm</location>
    </subcellularLocation>
</comment>
<dbReference type="Pfam" id="PF13416">
    <property type="entry name" value="SBP_bac_8"/>
    <property type="match status" value="1"/>
</dbReference>
<keyword evidence="3 6" id="KW-0732">Signal</keyword>
<dbReference type="Proteomes" id="UP000549250">
    <property type="component" value="Unassembled WGS sequence"/>
</dbReference>
<dbReference type="PRINTS" id="PR00909">
    <property type="entry name" value="SPERMDNBNDNG"/>
</dbReference>
<accession>A0A839T336</accession>
<evidence type="ECO:0000313" key="7">
    <source>
        <dbReference type="EMBL" id="MBB3103518.1"/>
    </source>
</evidence>
<keyword evidence="4 5" id="KW-0574">Periplasm</keyword>
<dbReference type="InterPro" id="IPR006059">
    <property type="entry name" value="SBP"/>
</dbReference>
<dbReference type="RefSeq" id="WP_183166453.1">
    <property type="nucleotide sequence ID" value="NZ_JACHXI010000007.1"/>
</dbReference>
<comment type="similarity">
    <text evidence="5">Belongs to the bacterial solute-binding protein PotD/PotF family.</text>
</comment>